<accession>A0AAD8QWN1</accession>
<evidence type="ECO:0000313" key="2">
    <source>
        <dbReference type="Proteomes" id="UP001231189"/>
    </source>
</evidence>
<dbReference type="EMBL" id="JAUUTY010000007">
    <property type="protein sequence ID" value="KAK1609267.1"/>
    <property type="molecule type" value="Genomic_DNA"/>
</dbReference>
<evidence type="ECO:0000313" key="1">
    <source>
        <dbReference type="EMBL" id="KAK1609267.1"/>
    </source>
</evidence>
<name>A0AAD8QWN1_LOLMU</name>
<sequence length="82" mass="8816">MVHTSALALVRLESPLEGVLAGLPYNMLDTALVNGVAAFPVIDARSFWHMIQGMHMDLIIPDTPHYTISTSTATLSPTPPMA</sequence>
<keyword evidence="2" id="KW-1185">Reference proteome</keyword>
<protein>
    <submittedName>
        <fullName evidence="1">Uncharacterized protein</fullName>
    </submittedName>
</protein>
<gene>
    <name evidence="1" type="ORF">QYE76_032940</name>
</gene>
<dbReference type="Proteomes" id="UP001231189">
    <property type="component" value="Unassembled WGS sequence"/>
</dbReference>
<organism evidence="1 2">
    <name type="scientific">Lolium multiflorum</name>
    <name type="common">Italian ryegrass</name>
    <name type="synonym">Lolium perenne subsp. multiflorum</name>
    <dbReference type="NCBI Taxonomy" id="4521"/>
    <lineage>
        <taxon>Eukaryota</taxon>
        <taxon>Viridiplantae</taxon>
        <taxon>Streptophyta</taxon>
        <taxon>Embryophyta</taxon>
        <taxon>Tracheophyta</taxon>
        <taxon>Spermatophyta</taxon>
        <taxon>Magnoliopsida</taxon>
        <taxon>Liliopsida</taxon>
        <taxon>Poales</taxon>
        <taxon>Poaceae</taxon>
        <taxon>BOP clade</taxon>
        <taxon>Pooideae</taxon>
        <taxon>Poodae</taxon>
        <taxon>Poeae</taxon>
        <taxon>Poeae Chloroplast Group 2 (Poeae type)</taxon>
        <taxon>Loliodinae</taxon>
        <taxon>Loliinae</taxon>
        <taxon>Lolium</taxon>
    </lineage>
</organism>
<reference evidence="1" key="1">
    <citation type="submission" date="2023-07" db="EMBL/GenBank/DDBJ databases">
        <title>A chromosome-level genome assembly of Lolium multiflorum.</title>
        <authorList>
            <person name="Chen Y."/>
            <person name="Copetti D."/>
            <person name="Kolliker R."/>
            <person name="Studer B."/>
        </authorList>
    </citation>
    <scope>NUCLEOTIDE SEQUENCE</scope>
    <source>
        <strain evidence="1">02402/16</strain>
        <tissue evidence="1">Leaf</tissue>
    </source>
</reference>
<comment type="caution">
    <text evidence="1">The sequence shown here is derived from an EMBL/GenBank/DDBJ whole genome shotgun (WGS) entry which is preliminary data.</text>
</comment>
<proteinExistence type="predicted"/>
<dbReference type="AlphaFoldDB" id="A0AAD8QWN1"/>